<evidence type="ECO:0000313" key="2">
    <source>
        <dbReference type="Proteomes" id="UP000439903"/>
    </source>
</evidence>
<comment type="caution">
    <text evidence="1">The sequence shown here is derived from an EMBL/GenBank/DDBJ whole genome shotgun (WGS) entry which is preliminary data.</text>
</comment>
<gene>
    <name evidence="1" type="ORF">F8M41_006472</name>
</gene>
<sequence>MRKFFHQFERITTFRDGKYISVWNKYSSALVKTSKDPNLWCQRALVCLKEDNIELQQLSYKGRYYYAEALRALGLLGMSASEYEKLKDLS</sequence>
<dbReference type="Proteomes" id="UP000439903">
    <property type="component" value="Unassembled WGS sequence"/>
</dbReference>
<dbReference type="OrthoDB" id="438641at2759"/>
<proteinExistence type="predicted"/>
<keyword evidence="2" id="KW-1185">Reference proteome</keyword>
<name>A0A8H3X934_GIGMA</name>
<organism evidence="1 2">
    <name type="scientific">Gigaspora margarita</name>
    <dbReference type="NCBI Taxonomy" id="4874"/>
    <lineage>
        <taxon>Eukaryota</taxon>
        <taxon>Fungi</taxon>
        <taxon>Fungi incertae sedis</taxon>
        <taxon>Mucoromycota</taxon>
        <taxon>Glomeromycotina</taxon>
        <taxon>Glomeromycetes</taxon>
        <taxon>Diversisporales</taxon>
        <taxon>Gigasporaceae</taxon>
        <taxon>Gigaspora</taxon>
    </lineage>
</organism>
<protein>
    <submittedName>
        <fullName evidence="1">Mynd domain protein</fullName>
    </submittedName>
</protein>
<dbReference type="EMBL" id="WTPW01001634">
    <property type="protein sequence ID" value="KAF0424723.1"/>
    <property type="molecule type" value="Genomic_DNA"/>
</dbReference>
<reference evidence="1 2" key="1">
    <citation type="journal article" date="2019" name="Environ. Microbiol.">
        <title>At the nexus of three kingdoms: the genome of the mycorrhizal fungus Gigaspora margarita provides insights into plant, endobacterial and fungal interactions.</title>
        <authorList>
            <person name="Venice F."/>
            <person name="Ghignone S."/>
            <person name="Salvioli di Fossalunga A."/>
            <person name="Amselem J."/>
            <person name="Novero M."/>
            <person name="Xianan X."/>
            <person name="Sedzielewska Toro K."/>
            <person name="Morin E."/>
            <person name="Lipzen A."/>
            <person name="Grigoriev I.V."/>
            <person name="Henrissat B."/>
            <person name="Martin F.M."/>
            <person name="Bonfante P."/>
        </authorList>
    </citation>
    <scope>NUCLEOTIDE SEQUENCE [LARGE SCALE GENOMIC DNA]</scope>
    <source>
        <strain evidence="1 2">BEG34</strain>
    </source>
</reference>
<accession>A0A8H3X934</accession>
<dbReference type="AlphaFoldDB" id="A0A8H3X934"/>
<evidence type="ECO:0000313" key="1">
    <source>
        <dbReference type="EMBL" id="KAF0424723.1"/>
    </source>
</evidence>